<dbReference type="Gene3D" id="1.10.30.10">
    <property type="entry name" value="High mobility group box domain"/>
    <property type="match status" value="1"/>
</dbReference>
<evidence type="ECO:0000256" key="1">
    <source>
        <dbReference type="ARBA" id="ARBA00023125"/>
    </source>
</evidence>
<dbReference type="PANTHER" id="PTHR48112">
    <property type="entry name" value="HIGH MOBILITY GROUP PROTEIN DSP1"/>
    <property type="match status" value="1"/>
</dbReference>
<dbReference type="PANTHER" id="PTHR48112:SF15">
    <property type="entry name" value="HMG BOX DOMAIN-CONTAINING PROTEIN"/>
    <property type="match status" value="1"/>
</dbReference>
<sequence length="172" mass="19124">MIMTKDKTMDDANAIAATSSNNNNSLMMKAKLDDITRTKRVGKHKDGRPLRPLSAYNIFFQLERKRIMKEQGNPDAKHAAGGFGSLASIISTKWKAIDDAVKLKLEAMAKLDRDRYAREMDAWKASKDTAEAVLKIDSASGKTEELPINEVVVDSEPLGEVMSPPTWFRLPS</sequence>
<reference evidence="4 5" key="1">
    <citation type="submission" date="2024-10" db="EMBL/GenBank/DDBJ databases">
        <title>Updated reference genomes for cyclostephanoid diatoms.</title>
        <authorList>
            <person name="Roberts W.R."/>
            <person name="Alverson A.J."/>
        </authorList>
    </citation>
    <scope>NUCLEOTIDE SEQUENCE [LARGE SCALE GENOMIC DNA]</scope>
    <source>
        <strain evidence="4 5">AJA010-31</strain>
    </source>
</reference>
<dbReference type="Proteomes" id="UP001530400">
    <property type="component" value="Unassembled WGS sequence"/>
</dbReference>
<accession>A0ABD3MWN6</accession>
<dbReference type="InterPro" id="IPR009071">
    <property type="entry name" value="HMG_box_dom"/>
</dbReference>
<evidence type="ECO:0000313" key="4">
    <source>
        <dbReference type="EMBL" id="KAL3768279.1"/>
    </source>
</evidence>
<evidence type="ECO:0000259" key="3">
    <source>
        <dbReference type="PROSITE" id="PS50118"/>
    </source>
</evidence>
<keyword evidence="5" id="KW-1185">Reference proteome</keyword>
<dbReference type="GO" id="GO:0003677">
    <property type="term" value="F:DNA binding"/>
    <property type="evidence" value="ECO:0007669"/>
    <property type="project" value="UniProtKB-UniRule"/>
</dbReference>
<protein>
    <recommendedName>
        <fullName evidence="3">HMG box domain-containing protein</fullName>
    </recommendedName>
</protein>
<dbReference type="InterPro" id="IPR050342">
    <property type="entry name" value="HMGB"/>
</dbReference>
<dbReference type="AlphaFoldDB" id="A0ABD3MWN6"/>
<comment type="caution">
    <text evidence="4">The sequence shown here is derived from an EMBL/GenBank/DDBJ whole genome shotgun (WGS) entry which is preliminary data.</text>
</comment>
<dbReference type="InterPro" id="IPR036910">
    <property type="entry name" value="HMG_box_dom_sf"/>
</dbReference>
<dbReference type="Pfam" id="PF00505">
    <property type="entry name" value="HMG_box"/>
    <property type="match status" value="1"/>
</dbReference>
<dbReference type="SUPFAM" id="SSF47095">
    <property type="entry name" value="HMG-box"/>
    <property type="match status" value="1"/>
</dbReference>
<evidence type="ECO:0000313" key="5">
    <source>
        <dbReference type="Proteomes" id="UP001530400"/>
    </source>
</evidence>
<dbReference type="SMART" id="SM00398">
    <property type="entry name" value="HMG"/>
    <property type="match status" value="1"/>
</dbReference>
<evidence type="ECO:0000256" key="2">
    <source>
        <dbReference type="PROSITE-ProRule" id="PRU00267"/>
    </source>
</evidence>
<keyword evidence="1 2" id="KW-0238">DNA-binding</keyword>
<dbReference type="EMBL" id="JALLPJ020001350">
    <property type="protein sequence ID" value="KAL3768279.1"/>
    <property type="molecule type" value="Genomic_DNA"/>
</dbReference>
<name>A0ABD3MWN6_9STRA</name>
<feature type="DNA-binding region" description="HMG box" evidence="2">
    <location>
        <begin position="49"/>
        <end position="124"/>
    </location>
</feature>
<feature type="domain" description="HMG box" evidence="3">
    <location>
        <begin position="49"/>
        <end position="124"/>
    </location>
</feature>
<gene>
    <name evidence="4" type="ORF">ACHAWO_012389</name>
</gene>
<organism evidence="4 5">
    <name type="scientific">Cyclotella atomus</name>
    <dbReference type="NCBI Taxonomy" id="382360"/>
    <lineage>
        <taxon>Eukaryota</taxon>
        <taxon>Sar</taxon>
        <taxon>Stramenopiles</taxon>
        <taxon>Ochrophyta</taxon>
        <taxon>Bacillariophyta</taxon>
        <taxon>Coscinodiscophyceae</taxon>
        <taxon>Thalassiosirophycidae</taxon>
        <taxon>Stephanodiscales</taxon>
        <taxon>Stephanodiscaceae</taxon>
        <taxon>Cyclotella</taxon>
    </lineage>
</organism>
<dbReference type="GO" id="GO:0005634">
    <property type="term" value="C:nucleus"/>
    <property type="evidence" value="ECO:0007669"/>
    <property type="project" value="UniProtKB-UniRule"/>
</dbReference>
<keyword evidence="2" id="KW-0539">Nucleus</keyword>
<dbReference type="PROSITE" id="PS50118">
    <property type="entry name" value="HMG_BOX_2"/>
    <property type="match status" value="1"/>
</dbReference>
<proteinExistence type="predicted"/>